<protein>
    <submittedName>
        <fullName evidence="1">Uncharacterized protein</fullName>
    </submittedName>
</protein>
<proteinExistence type="predicted"/>
<comment type="caution">
    <text evidence="1">The sequence shown here is derived from an EMBL/GenBank/DDBJ whole genome shotgun (WGS) entry which is preliminary data.</text>
</comment>
<gene>
    <name evidence="1" type="ORF">BGI32_07700</name>
</gene>
<dbReference type="AlphaFoldDB" id="A0A2N9WT45"/>
<dbReference type="EMBL" id="MDVB01000085">
    <property type="protein sequence ID" value="PIT14429.1"/>
    <property type="molecule type" value="Genomic_DNA"/>
</dbReference>
<organism evidence="1 2">
    <name type="scientific">Snodgrassella alvi</name>
    <dbReference type="NCBI Taxonomy" id="1196083"/>
    <lineage>
        <taxon>Bacteria</taxon>
        <taxon>Pseudomonadati</taxon>
        <taxon>Pseudomonadota</taxon>
        <taxon>Betaproteobacteria</taxon>
        <taxon>Neisseriales</taxon>
        <taxon>Neisseriaceae</taxon>
        <taxon>Snodgrassella</taxon>
    </lineage>
</organism>
<dbReference type="RefSeq" id="WP_100113813.1">
    <property type="nucleotide sequence ID" value="NZ_MDVB01000085.1"/>
</dbReference>
<dbReference type="Proteomes" id="UP000231293">
    <property type="component" value="Unassembled WGS sequence"/>
</dbReference>
<reference evidence="1 2" key="1">
    <citation type="journal article" date="2017" name="MBio">
        <title>Type VI secretion-mediated competition in the bee gut microbiome.</title>
        <authorList>
            <person name="Steele M.I."/>
            <person name="Kwong W.K."/>
            <person name="Powell J.E."/>
            <person name="Whiteley M."/>
            <person name="Moran N.A."/>
        </authorList>
    </citation>
    <scope>NUCLEOTIDE SEQUENCE [LARGE SCALE GENOMIC DNA]</scope>
    <source>
        <strain evidence="1 2">App2-2</strain>
    </source>
</reference>
<evidence type="ECO:0000313" key="1">
    <source>
        <dbReference type="EMBL" id="PIT14429.1"/>
    </source>
</evidence>
<sequence>MSEPNQVQILLKECMKLQNNILDNIFLLSNRHDSIELIKKNLAGEVNPLLLHVIKQLPEKMKISLLPDIIEIMKNLDGNTKLCQDIVLSMDKEWLKNNIWLYSKHVFNDQDYQSFGIFMYLFNSISEELSKKLAILALESDDEDVREIGQIYFNKYPESNL</sequence>
<name>A0A2N9WT45_9NEIS</name>
<accession>A0A2N9WT45</accession>
<evidence type="ECO:0000313" key="2">
    <source>
        <dbReference type="Proteomes" id="UP000231293"/>
    </source>
</evidence>